<dbReference type="Pfam" id="PF00001">
    <property type="entry name" value="7tm_1"/>
    <property type="match status" value="2"/>
</dbReference>
<proteinExistence type="inferred from homology"/>
<dbReference type="OrthoDB" id="5961208at2759"/>
<keyword evidence="7 10" id="KW-0675">Receptor</keyword>
<feature type="transmembrane region" description="Helical" evidence="11">
    <location>
        <begin position="205"/>
        <end position="225"/>
    </location>
</feature>
<sequence length="397" mass="44949">MDPRTKESLKFDLISSCLALSTLTIQSTGYMFCWLQGLSHCLAKLSSKSTRFVPACSKLAKTVVLNITEKAQSKGSHGTFRERLFLCTSSNITIVFDDVPPNFLICWAVCKERRKLLRNAFNCLVFNLAFADLIVGLIVLTISAYVHLLEALTTHPNLPVLPVVHVAYFVCCTASTLCLIAMAVDRYIAVAHPVVHRNKITPKRAVLVSTCIWLFSILLPVSVYFEVGFIKYAFVFANTIIAATVVILFFSYVTIYRRLRAHFQMSSQLQSGMNSDTANRKALEHERRIAKTFVLVLVAFFICYTPSCVIIYILNFCRSCSCVTIHWFRDLQYISIWVNSSLNPFLYSWRIPSLKEAILARIPFKRGRIGNQAANGKELSRVNERNNSATPEIYQQH</sequence>
<evidence type="ECO:0000256" key="4">
    <source>
        <dbReference type="ARBA" id="ARBA00022989"/>
    </source>
</evidence>
<keyword evidence="2" id="KW-1003">Cell membrane</keyword>
<evidence type="ECO:0000256" key="8">
    <source>
        <dbReference type="ARBA" id="ARBA00023180"/>
    </source>
</evidence>
<dbReference type="InterPro" id="IPR000276">
    <property type="entry name" value="GPCR_Rhodpsn"/>
</dbReference>
<dbReference type="Proteomes" id="UP000275408">
    <property type="component" value="Unassembled WGS sequence"/>
</dbReference>
<reference evidence="13 14" key="1">
    <citation type="journal article" date="2018" name="Sci. Rep.">
        <title>Comparative analysis of the Pocillopora damicornis genome highlights role of immune system in coral evolution.</title>
        <authorList>
            <person name="Cunning R."/>
            <person name="Bay R.A."/>
            <person name="Gillette P."/>
            <person name="Baker A.C."/>
            <person name="Traylor-Knowles N."/>
        </authorList>
    </citation>
    <scope>NUCLEOTIDE SEQUENCE [LARGE SCALE GENOMIC DNA]</scope>
    <source>
        <strain evidence="13">RSMAS</strain>
        <tissue evidence="13">Whole animal</tissue>
    </source>
</reference>
<feature type="transmembrane region" description="Helical" evidence="11">
    <location>
        <begin position="293"/>
        <end position="314"/>
    </location>
</feature>
<keyword evidence="3 10" id="KW-0812">Transmembrane</keyword>
<keyword evidence="14" id="KW-1185">Reference proteome</keyword>
<organism evidence="13 14">
    <name type="scientific">Pocillopora damicornis</name>
    <name type="common">Cauliflower coral</name>
    <name type="synonym">Millepora damicornis</name>
    <dbReference type="NCBI Taxonomy" id="46731"/>
    <lineage>
        <taxon>Eukaryota</taxon>
        <taxon>Metazoa</taxon>
        <taxon>Cnidaria</taxon>
        <taxon>Anthozoa</taxon>
        <taxon>Hexacorallia</taxon>
        <taxon>Scleractinia</taxon>
        <taxon>Astrocoeniina</taxon>
        <taxon>Pocilloporidae</taxon>
        <taxon>Pocillopora</taxon>
    </lineage>
</organism>
<keyword evidence="8" id="KW-0325">Glycoprotein</keyword>
<dbReference type="AlphaFoldDB" id="A0A3M6UNE4"/>
<dbReference type="InterPro" id="IPR017452">
    <property type="entry name" value="GPCR_Rhodpsn_7TM"/>
</dbReference>
<keyword evidence="4 11" id="KW-1133">Transmembrane helix</keyword>
<evidence type="ECO:0000256" key="11">
    <source>
        <dbReference type="SAM" id="Phobius"/>
    </source>
</evidence>
<dbReference type="GO" id="GO:0004930">
    <property type="term" value="F:G protein-coupled receptor activity"/>
    <property type="evidence" value="ECO:0007669"/>
    <property type="project" value="UniProtKB-KW"/>
</dbReference>
<evidence type="ECO:0000256" key="2">
    <source>
        <dbReference type="ARBA" id="ARBA00022475"/>
    </source>
</evidence>
<comment type="subcellular location">
    <subcellularLocation>
        <location evidence="1">Cell membrane</location>
        <topology evidence="1">Multi-pass membrane protein</topology>
    </subcellularLocation>
</comment>
<keyword evidence="5 10" id="KW-0297">G-protein coupled receptor</keyword>
<evidence type="ECO:0000256" key="6">
    <source>
        <dbReference type="ARBA" id="ARBA00023136"/>
    </source>
</evidence>
<feature type="transmembrane region" description="Helical" evidence="11">
    <location>
        <begin position="231"/>
        <end position="255"/>
    </location>
</feature>
<evidence type="ECO:0000256" key="3">
    <source>
        <dbReference type="ARBA" id="ARBA00022692"/>
    </source>
</evidence>
<evidence type="ECO:0000256" key="9">
    <source>
        <dbReference type="ARBA" id="ARBA00023224"/>
    </source>
</evidence>
<protein>
    <recommendedName>
        <fullName evidence="12">G-protein coupled receptors family 1 profile domain-containing protein</fullName>
    </recommendedName>
</protein>
<comment type="caution">
    <text evidence="13">The sequence shown here is derived from an EMBL/GenBank/DDBJ whole genome shotgun (WGS) entry which is preliminary data.</text>
</comment>
<evidence type="ECO:0000256" key="7">
    <source>
        <dbReference type="ARBA" id="ARBA00023170"/>
    </source>
</evidence>
<gene>
    <name evidence="13" type="ORF">pdam_00007453</name>
</gene>
<evidence type="ECO:0000313" key="13">
    <source>
        <dbReference type="EMBL" id="RMX55119.1"/>
    </source>
</evidence>
<dbReference type="STRING" id="46731.A0A3M6UNE4"/>
<dbReference type="SUPFAM" id="SSF81321">
    <property type="entry name" value="Family A G protein-coupled receptor-like"/>
    <property type="match status" value="1"/>
</dbReference>
<keyword evidence="9 10" id="KW-0807">Transducer</keyword>
<keyword evidence="6 11" id="KW-0472">Membrane</keyword>
<feature type="transmembrane region" description="Helical" evidence="11">
    <location>
        <begin position="166"/>
        <end position="184"/>
    </location>
</feature>
<dbReference type="Gene3D" id="1.20.1070.10">
    <property type="entry name" value="Rhodopsin 7-helix transmembrane proteins"/>
    <property type="match status" value="1"/>
</dbReference>
<name>A0A3M6UNE4_POCDA</name>
<dbReference type="PANTHER" id="PTHR24246">
    <property type="entry name" value="OLFACTORY RECEPTOR AND ADENOSINE RECEPTOR"/>
    <property type="match status" value="1"/>
</dbReference>
<feature type="transmembrane region" description="Helical" evidence="11">
    <location>
        <begin position="121"/>
        <end position="146"/>
    </location>
</feature>
<comment type="similarity">
    <text evidence="10">Belongs to the G-protein coupled receptor 1 family.</text>
</comment>
<dbReference type="CDD" id="cd00637">
    <property type="entry name" value="7tm_classA_rhodopsin-like"/>
    <property type="match status" value="1"/>
</dbReference>
<evidence type="ECO:0000313" key="14">
    <source>
        <dbReference type="Proteomes" id="UP000275408"/>
    </source>
</evidence>
<feature type="domain" description="G-protein coupled receptors family 1 profile" evidence="12">
    <location>
        <begin position="101"/>
        <end position="347"/>
    </location>
</feature>
<dbReference type="EMBL" id="RCHS01001119">
    <property type="protein sequence ID" value="RMX55119.1"/>
    <property type="molecule type" value="Genomic_DNA"/>
</dbReference>
<evidence type="ECO:0000256" key="10">
    <source>
        <dbReference type="RuleBase" id="RU000688"/>
    </source>
</evidence>
<accession>A0A3M6UNE4</accession>
<dbReference type="PANTHER" id="PTHR24246:SF27">
    <property type="entry name" value="ADENOSINE RECEPTOR, ISOFORM A"/>
    <property type="match status" value="1"/>
</dbReference>
<dbReference type="PROSITE" id="PS50262">
    <property type="entry name" value="G_PROTEIN_RECEP_F1_2"/>
    <property type="match status" value="1"/>
</dbReference>
<dbReference type="PRINTS" id="PR00237">
    <property type="entry name" value="GPCRRHODOPSN"/>
</dbReference>
<evidence type="ECO:0000259" key="12">
    <source>
        <dbReference type="PROSITE" id="PS50262"/>
    </source>
</evidence>
<evidence type="ECO:0000256" key="5">
    <source>
        <dbReference type="ARBA" id="ARBA00023040"/>
    </source>
</evidence>
<evidence type="ECO:0000256" key="1">
    <source>
        <dbReference type="ARBA" id="ARBA00004651"/>
    </source>
</evidence>
<dbReference type="PROSITE" id="PS00237">
    <property type="entry name" value="G_PROTEIN_RECEP_F1_1"/>
    <property type="match status" value="1"/>
</dbReference>
<dbReference type="GO" id="GO:0005886">
    <property type="term" value="C:plasma membrane"/>
    <property type="evidence" value="ECO:0007669"/>
    <property type="project" value="UniProtKB-SubCell"/>
</dbReference>